<keyword evidence="1" id="KW-0472">Membrane</keyword>
<dbReference type="AlphaFoldDB" id="A0A8R1YY58"/>
<keyword evidence="3" id="KW-1185">Reference proteome</keyword>
<gene>
    <name evidence="2" type="primary">WBGene00279188</name>
</gene>
<evidence type="ECO:0000313" key="3">
    <source>
        <dbReference type="Proteomes" id="UP000005239"/>
    </source>
</evidence>
<reference evidence="3" key="1">
    <citation type="journal article" date="2008" name="Nat. Genet.">
        <title>The Pristionchus pacificus genome provides a unique perspective on nematode lifestyle and parasitism.</title>
        <authorList>
            <person name="Dieterich C."/>
            <person name="Clifton S.W."/>
            <person name="Schuster L.N."/>
            <person name="Chinwalla A."/>
            <person name="Delehaunty K."/>
            <person name="Dinkelacker I."/>
            <person name="Fulton L."/>
            <person name="Fulton R."/>
            <person name="Godfrey J."/>
            <person name="Minx P."/>
            <person name="Mitreva M."/>
            <person name="Roeseler W."/>
            <person name="Tian H."/>
            <person name="Witte H."/>
            <person name="Yang S.P."/>
            <person name="Wilson R.K."/>
            <person name="Sommer R.J."/>
        </authorList>
    </citation>
    <scope>NUCLEOTIDE SEQUENCE [LARGE SCALE GENOMIC DNA]</scope>
    <source>
        <strain evidence="3">PS312</strain>
    </source>
</reference>
<protein>
    <submittedName>
        <fullName evidence="2">Uncharacterized protein</fullName>
    </submittedName>
</protein>
<accession>A0A8R1YY58</accession>
<evidence type="ECO:0000313" key="2">
    <source>
        <dbReference type="EnsemblMetazoa" id="PPA40819.1"/>
    </source>
</evidence>
<proteinExistence type="predicted"/>
<evidence type="ECO:0000256" key="1">
    <source>
        <dbReference type="SAM" id="Phobius"/>
    </source>
</evidence>
<dbReference type="Pfam" id="PF10323">
    <property type="entry name" value="7TM_GPCR_Srv"/>
    <property type="match status" value="1"/>
</dbReference>
<organism evidence="2 3">
    <name type="scientific">Pristionchus pacificus</name>
    <name type="common">Parasitic nematode worm</name>
    <dbReference type="NCBI Taxonomy" id="54126"/>
    <lineage>
        <taxon>Eukaryota</taxon>
        <taxon>Metazoa</taxon>
        <taxon>Ecdysozoa</taxon>
        <taxon>Nematoda</taxon>
        <taxon>Chromadorea</taxon>
        <taxon>Rhabditida</taxon>
        <taxon>Rhabditina</taxon>
        <taxon>Diplogasteromorpha</taxon>
        <taxon>Diplogasteroidea</taxon>
        <taxon>Neodiplogasteridae</taxon>
        <taxon>Pristionchus</taxon>
    </lineage>
</organism>
<dbReference type="EnsemblMetazoa" id="PPA40819.1">
    <property type="protein sequence ID" value="PPA40819.1"/>
    <property type="gene ID" value="WBGene00279188"/>
</dbReference>
<name>A0A8R1YY58_PRIPA</name>
<keyword evidence="1" id="KW-0812">Transmembrane</keyword>
<feature type="transmembrane region" description="Helical" evidence="1">
    <location>
        <begin position="12"/>
        <end position="39"/>
    </location>
</feature>
<sequence>MVSFAEAGVRTIIVVVGSTIQTIFIVFMVVNYIVVFVYFRKQLRGGKEKEKDDKEKQKQENRLRYCLYAFLINTKVSIFFDFGNFFNSNSSVLLYLQSNNVCKHSAISPHPLLYFLSEETQSITKNARAIETTRAIIHISSQCTKCKETIEILKSPMMNQN</sequence>
<dbReference type="Proteomes" id="UP000005239">
    <property type="component" value="Unassembled WGS sequence"/>
</dbReference>
<keyword evidence="1" id="KW-1133">Transmembrane helix</keyword>
<dbReference type="InterPro" id="IPR019426">
    <property type="entry name" value="7TM_GPCR_serpentine_rcpt_Srv"/>
</dbReference>
<reference evidence="2" key="2">
    <citation type="submission" date="2022-06" db="UniProtKB">
        <authorList>
            <consortium name="EnsemblMetazoa"/>
        </authorList>
    </citation>
    <scope>IDENTIFICATION</scope>
    <source>
        <strain evidence="2">PS312</strain>
    </source>
</reference>